<dbReference type="AlphaFoldDB" id="A0A2Z4JCA0"/>
<protein>
    <submittedName>
        <fullName evidence="2">Uncharacterized protein</fullName>
    </submittedName>
</protein>
<evidence type="ECO:0000256" key="1">
    <source>
        <dbReference type="SAM" id="MobiDB-lite"/>
    </source>
</evidence>
<name>A0A2Z4JCA0_9ACTN</name>
<evidence type="ECO:0000313" key="3">
    <source>
        <dbReference type="Proteomes" id="UP000249616"/>
    </source>
</evidence>
<accession>A0A2Z4JCA0</accession>
<feature type="compositionally biased region" description="Basic residues" evidence="1">
    <location>
        <begin position="39"/>
        <end position="48"/>
    </location>
</feature>
<dbReference type="EMBL" id="CP030073">
    <property type="protein sequence ID" value="AWW41983.1"/>
    <property type="molecule type" value="Genomic_DNA"/>
</dbReference>
<feature type="region of interest" description="Disordered" evidence="1">
    <location>
        <begin position="39"/>
        <end position="62"/>
    </location>
</feature>
<keyword evidence="3" id="KW-1185">Reference proteome</keyword>
<dbReference type="Proteomes" id="UP000249616">
    <property type="component" value="Chromosome"/>
</dbReference>
<proteinExistence type="predicted"/>
<dbReference type="KEGG" id="scad:DN051_39670"/>
<reference evidence="2 3" key="1">
    <citation type="journal article" date="2019" name="Int. J. Syst. Evol. Microbiol.">
        <title>Streptomyces cadmiisoli sp. nov., a novel actinomycete isolated from cadmium-contaminated soil.</title>
        <authorList>
            <person name="Li K."/>
            <person name="Tang X."/>
            <person name="Zhao J."/>
            <person name="Guo Y."/>
            <person name="Tang Y."/>
            <person name="Gao J."/>
        </authorList>
    </citation>
    <scope>NUCLEOTIDE SEQUENCE [LARGE SCALE GENOMIC DNA]</scope>
    <source>
        <strain evidence="2 3">ZFG47</strain>
    </source>
</reference>
<organism evidence="2 3">
    <name type="scientific">Streptomyces cadmiisoli</name>
    <dbReference type="NCBI Taxonomy" id="2184053"/>
    <lineage>
        <taxon>Bacteria</taxon>
        <taxon>Bacillati</taxon>
        <taxon>Actinomycetota</taxon>
        <taxon>Actinomycetes</taxon>
        <taxon>Kitasatosporales</taxon>
        <taxon>Streptomycetaceae</taxon>
        <taxon>Streptomyces</taxon>
        <taxon>Streptomyces aurantiacus group</taxon>
    </lineage>
</organism>
<feature type="compositionally biased region" description="Basic and acidic residues" evidence="1">
    <location>
        <begin position="49"/>
        <end position="62"/>
    </location>
</feature>
<sequence>MPTPCTPTVTTPGGWLRRRRRTTCSWSSGTSRRCTARSAHRPGKRVTARRYDREAGHGRRETRPVRTLTVTGPGLDFPHVTQAAKIHRHRTDLTTGKITRETLYTITDLTARAASPQTIGQLASAQWGIEALHHVRDTTFGEDASKIRTGHGPENTATLRSFAINTLRTAGHHSIAAGPREASYTPFIRPLDLIGLP</sequence>
<gene>
    <name evidence="2" type="ORF">DN051_39670</name>
</gene>
<evidence type="ECO:0000313" key="2">
    <source>
        <dbReference type="EMBL" id="AWW41983.1"/>
    </source>
</evidence>